<name>A0A0L8LD55_STRVR</name>
<dbReference type="PATRIC" id="fig|1938.6.peg.640"/>
<accession>A0A0L8LD55</accession>
<reference evidence="2 3" key="1">
    <citation type="submission" date="2015-06" db="EMBL/GenBank/DDBJ databases">
        <authorList>
            <person name="Hoefler B.C."/>
            <person name="Straight P.D."/>
        </authorList>
    </citation>
    <scope>NUCLEOTIDE SEQUENCE [LARGE SCALE GENOMIC DNA]</scope>
    <source>
        <strain evidence="2 3">NRRL 3427</strain>
    </source>
</reference>
<evidence type="ECO:0000313" key="2">
    <source>
        <dbReference type="EMBL" id="KOG36143.1"/>
    </source>
</evidence>
<dbReference type="AlphaFoldDB" id="A0A0L8LD55"/>
<dbReference type="EMBL" id="LGUP01000014">
    <property type="protein sequence ID" value="KOG36143.1"/>
    <property type="molecule type" value="Genomic_DNA"/>
</dbReference>
<feature type="domain" description="Peptidase C39-like" evidence="1">
    <location>
        <begin position="9"/>
        <end position="175"/>
    </location>
</feature>
<gene>
    <name evidence="2" type="ORF">ADK34_02935</name>
</gene>
<dbReference type="Gene3D" id="3.90.70.10">
    <property type="entry name" value="Cysteine proteinases"/>
    <property type="match status" value="1"/>
</dbReference>
<protein>
    <recommendedName>
        <fullName evidence="1">Peptidase C39-like domain-containing protein</fullName>
    </recommendedName>
</protein>
<proteinExistence type="predicted"/>
<organism evidence="2 3">
    <name type="scientific">Streptomyces viridochromogenes</name>
    <dbReference type="NCBI Taxonomy" id="1938"/>
    <lineage>
        <taxon>Bacteria</taxon>
        <taxon>Bacillati</taxon>
        <taxon>Actinomycetota</taxon>
        <taxon>Actinomycetes</taxon>
        <taxon>Kitasatosporales</taxon>
        <taxon>Streptomycetaceae</taxon>
        <taxon>Streptomyces</taxon>
    </lineage>
</organism>
<dbReference type="Pfam" id="PF13529">
    <property type="entry name" value="Peptidase_C39_2"/>
    <property type="match status" value="1"/>
</dbReference>
<dbReference type="RefSeq" id="WP_033203154.1">
    <property type="nucleotide sequence ID" value="NZ_LGUP01000014.1"/>
</dbReference>
<dbReference type="Proteomes" id="UP000037023">
    <property type="component" value="Unassembled WGS sequence"/>
</dbReference>
<dbReference type="OrthoDB" id="2602488at2"/>
<evidence type="ECO:0000259" key="1">
    <source>
        <dbReference type="Pfam" id="PF13529"/>
    </source>
</evidence>
<evidence type="ECO:0000313" key="3">
    <source>
        <dbReference type="Proteomes" id="UP000037023"/>
    </source>
</evidence>
<sequence>MRNISVRHDVPYYSQWESADLVPDLLSGRAKAEDDPSWRTSGADTAGEYAFWSWRICGMACLRMALEHWDLKPPNLLTLAREFLDAGAYVRREDGVDGLIYAPFAEYAAQRWDIEAEVHGTLAIEEIPGHLEEGRLVMLSVHPSIREPDGTPPGRGGHLVLAVGCTPDHLLIHNPSGLPGVSQRFAEVPWQALPRFFAQRGVTLGISGR</sequence>
<dbReference type="InterPro" id="IPR039564">
    <property type="entry name" value="Peptidase_C39-like"/>
</dbReference>
<comment type="caution">
    <text evidence="2">The sequence shown here is derived from an EMBL/GenBank/DDBJ whole genome shotgun (WGS) entry which is preliminary data.</text>
</comment>